<proteinExistence type="predicted"/>
<organism evidence="1 2">
    <name type="scientific">Frischella japonica</name>
    <dbReference type="NCBI Taxonomy" id="2741544"/>
    <lineage>
        <taxon>Bacteria</taxon>
        <taxon>Pseudomonadati</taxon>
        <taxon>Pseudomonadota</taxon>
        <taxon>Gammaproteobacteria</taxon>
        <taxon>Orbales</taxon>
        <taxon>Orbaceae</taxon>
        <taxon>Frischella</taxon>
    </lineage>
</organism>
<reference evidence="1 2" key="1">
    <citation type="submission" date="2020-06" db="EMBL/GenBank/DDBJ databases">
        <title>Frischella cerana isolated from Apis cerana gut homogenate.</title>
        <authorList>
            <person name="Wolter L.A."/>
            <person name="Suenami S."/>
            <person name="Miyazaki R."/>
        </authorList>
    </citation>
    <scope>NUCLEOTIDE SEQUENCE [LARGE SCALE GENOMIC DNA]</scope>
    <source>
        <strain evidence="1 2">Ac13</strain>
    </source>
</reference>
<dbReference type="EMBL" id="JABURY010000011">
    <property type="protein sequence ID" value="MBC9130681.1"/>
    <property type="molecule type" value="Genomic_DNA"/>
</dbReference>
<dbReference type="Proteomes" id="UP000651208">
    <property type="component" value="Unassembled WGS sequence"/>
</dbReference>
<sequence length="90" mass="10798">MWVMIDWHKYPDEKPCDSWKFNDVIVVIENIYDDCPSIQACCYDEREDKFFTESAICPRCNMSTKHYINGKVLYWIFVCELETPEDVNDD</sequence>
<evidence type="ECO:0000313" key="2">
    <source>
        <dbReference type="Proteomes" id="UP000651208"/>
    </source>
</evidence>
<evidence type="ECO:0000313" key="1">
    <source>
        <dbReference type="EMBL" id="MBC9130681.1"/>
    </source>
</evidence>
<comment type="caution">
    <text evidence="1">The sequence shown here is derived from an EMBL/GenBank/DDBJ whole genome shotgun (WGS) entry which is preliminary data.</text>
</comment>
<keyword evidence="2" id="KW-1185">Reference proteome</keyword>
<dbReference type="RefSeq" id="WP_187755130.1">
    <property type="nucleotide sequence ID" value="NZ_JABURY010000011.1"/>
</dbReference>
<protein>
    <submittedName>
        <fullName evidence="1">Uncharacterized protein</fullName>
    </submittedName>
</protein>
<name>A0ABR7QX96_9GAMM</name>
<gene>
    <name evidence="1" type="ORF">FcAc13_05085</name>
</gene>
<accession>A0ABR7QX96</accession>